<protein>
    <submittedName>
        <fullName evidence="6">Helix-turn-helix domain-containing protein</fullName>
    </submittedName>
</protein>
<dbReference type="PRINTS" id="PR00455">
    <property type="entry name" value="HTHTETR"/>
</dbReference>
<accession>A0ABW4SUJ7</accession>
<dbReference type="InterPro" id="IPR023772">
    <property type="entry name" value="DNA-bd_HTH_TetR-type_CS"/>
</dbReference>
<keyword evidence="7" id="KW-1185">Reference proteome</keyword>
<dbReference type="PROSITE" id="PS01081">
    <property type="entry name" value="HTH_TETR_1"/>
    <property type="match status" value="1"/>
</dbReference>
<keyword evidence="1" id="KW-0805">Transcription regulation</keyword>
<reference evidence="7" key="1">
    <citation type="journal article" date="2019" name="Int. J. Syst. Evol. Microbiol.">
        <title>The Global Catalogue of Microorganisms (GCM) 10K type strain sequencing project: providing services to taxonomists for standard genome sequencing and annotation.</title>
        <authorList>
            <consortium name="The Broad Institute Genomics Platform"/>
            <consortium name="The Broad Institute Genome Sequencing Center for Infectious Disease"/>
            <person name="Wu L."/>
            <person name="Ma J."/>
        </authorList>
    </citation>
    <scope>NUCLEOTIDE SEQUENCE [LARGE SCALE GENOMIC DNA]</scope>
    <source>
        <strain evidence="7">ICMP 6774ER</strain>
    </source>
</reference>
<evidence type="ECO:0000259" key="5">
    <source>
        <dbReference type="PROSITE" id="PS50977"/>
    </source>
</evidence>
<evidence type="ECO:0000256" key="1">
    <source>
        <dbReference type="ARBA" id="ARBA00023015"/>
    </source>
</evidence>
<keyword evidence="3" id="KW-0804">Transcription</keyword>
<keyword evidence="2 4" id="KW-0238">DNA-binding</keyword>
<dbReference type="PANTHER" id="PTHR30055">
    <property type="entry name" value="HTH-TYPE TRANSCRIPTIONAL REGULATOR RUTR"/>
    <property type="match status" value="1"/>
</dbReference>
<dbReference type="Pfam" id="PF00440">
    <property type="entry name" value="TetR_N"/>
    <property type="match status" value="1"/>
</dbReference>
<evidence type="ECO:0000313" key="7">
    <source>
        <dbReference type="Proteomes" id="UP001597368"/>
    </source>
</evidence>
<evidence type="ECO:0000256" key="4">
    <source>
        <dbReference type="PROSITE-ProRule" id="PRU00335"/>
    </source>
</evidence>
<dbReference type="InterPro" id="IPR009057">
    <property type="entry name" value="Homeodomain-like_sf"/>
</dbReference>
<proteinExistence type="predicted"/>
<dbReference type="Gene3D" id="1.10.357.10">
    <property type="entry name" value="Tetracycline Repressor, domain 2"/>
    <property type="match status" value="1"/>
</dbReference>
<name>A0ABW4SUJ7_9ACTN</name>
<dbReference type="SUPFAM" id="SSF46689">
    <property type="entry name" value="Homeodomain-like"/>
    <property type="match status" value="1"/>
</dbReference>
<feature type="domain" description="HTH tetR-type" evidence="5">
    <location>
        <begin position="3"/>
        <end position="63"/>
    </location>
</feature>
<evidence type="ECO:0000256" key="3">
    <source>
        <dbReference type="ARBA" id="ARBA00023163"/>
    </source>
</evidence>
<evidence type="ECO:0000313" key="6">
    <source>
        <dbReference type="EMBL" id="MFD1932818.1"/>
    </source>
</evidence>
<dbReference type="RefSeq" id="WP_379572865.1">
    <property type="nucleotide sequence ID" value="NZ_JBHUFV010000022.1"/>
</dbReference>
<dbReference type="InterPro" id="IPR001647">
    <property type="entry name" value="HTH_TetR"/>
</dbReference>
<organism evidence="6 7">
    <name type="scientific">Nonomuraea mangrovi</name>
    <dbReference type="NCBI Taxonomy" id="2316207"/>
    <lineage>
        <taxon>Bacteria</taxon>
        <taxon>Bacillati</taxon>
        <taxon>Actinomycetota</taxon>
        <taxon>Actinomycetes</taxon>
        <taxon>Streptosporangiales</taxon>
        <taxon>Streptosporangiaceae</taxon>
        <taxon>Nonomuraea</taxon>
    </lineage>
</organism>
<dbReference type="EMBL" id="JBHUFV010000022">
    <property type="protein sequence ID" value="MFD1932818.1"/>
    <property type="molecule type" value="Genomic_DNA"/>
</dbReference>
<dbReference type="PROSITE" id="PS50977">
    <property type="entry name" value="HTH_TETR_2"/>
    <property type="match status" value="1"/>
</dbReference>
<dbReference type="InterPro" id="IPR050109">
    <property type="entry name" value="HTH-type_TetR-like_transc_reg"/>
</dbReference>
<feature type="DNA-binding region" description="H-T-H motif" evidence="4">
    <location>
        <begin position="26"/>
        <end position="45"/>
    </location>
</feature>
<dbReference type="PANTHER" id="PTHR30055:SF234">
    <property type="entry name" value="HTH-TYPE TRANSCRIPTIONAL REGULATOR BETI"/>
    <property type="match status" value="1"/>
</dbReference>
<sequence length="222" mass="24940">MAQERADRILDAAAELLIQHGYRKVTIDDIARRAAIGKGTVYLHWRTKRQLFEALLLREAVAYLETLLEELRRDPATVLPHRLLPFSFIDIQNRPVLQVLITGDTRPLQGMLADRPLQSQELLAATRMFDLMVGHGLLRADVPNLSYAMSALNGGFYLIDELDPQVAELDRQAKAETMAFVVRHALEPATPPPAEELAEAAAEFIAVFENLIQPYRDLIYAG</sequence>
<evidence type="ECO:0000256" key="2">
    <source>
        <dbReference type="ARBA" id="ARBA00023125"/>
    </source>
</evidence>
<dbReference type="Proteomes" id="UP001597368">
    <property type="component" value="Unassembled WGS sequence"/>
</dbReference>
<comment type="caution">
    <text evidence="6">The sequence shown here is derived from an EMBL/GenBank/DDBJ whole genome shotgun (WGS) entry which is preliminary data.</text>
</comment>
<gene>
    <name evidence="6" type="ORF">ACFSKW_15175</name>
</gene>